<evidence type="ECO:0000256" key="2">
    <source>
        <dbReference type="SAM" id="MobiDB-lite"/>
    </source>
</evidence>
<feature type="coiled-coil region" evidence="1">
    <location>
        <begin position="740"/>
        <end position="772"/>
    </location>
</feature>
<feature type="region of interest" description="Disordered" evidence="2">
    <location>
        <begin position="799"/>
        <end position="821"/>
    </location>
</feature>
<name>A0A218ZBW0_9HELO</name>
<dbReference type="OrthoDB" id="10254945at2759"/>
<dbReference type="STRING" id="503106.A0A218ZBW0"/>
<feature type="compositionally biased region" description="Basic and acidic residues" evidence="2">
    <location>
        <begin position="805"/>
        <end position="821"/>
    </location>
</feature>
<gene>
    <name evidence="3" type="ORF">B2J93_8303</name>
</gene>
<comment type="caution">
    <text evidence="3">The sequence shown here is derived from an EMBL/GenBank/DDBJ whole genome shotgun (WGS) entry which is preliminary data.</text>
</comment>
<evidence type="ECO:0000256" key="1">
    <source>
        <dbReference type="SAM" id="Coils"/>
    </source>
</evidence>
<keyword evidence="4" id="KW-1185">Reference proteome</keyword>
<proteinExistence type="predicted"/>
<dbReference type="InParanoid" id="A0A218ZBW0"/>
<accession>A0A218ZBW0</accession>
<protein>
    <submittedName>
        <fullName evidence="3">Uncharacterized protein</fullName>
    </submittedName>
</protein>
<evidence type="ECO:0000313" key="3">
    <source>
        <dbReference type="EMBL" id="OWP05090.1"/>
    </source>
</evidence>
<dbReference type="AlphaFoldDB" id="A0A218ZBW0"/>
<evidence type="ECO:0000313" key="4">
    <source>
        <dbReference type="Proteomes" id="UP000242519"/>
    </source>
</evidence>
<sequence>MAEASFADAVEQLVPRAQRSLTTHTSLAKKYGHPVKTINYLSHRVLKSPTTKRSGFTPLLPIPVSERNLSTPALSPASQRHRALVGYQTRRFWGFSARELQALGAVAGLDTGAGSSTLDAVAKTHVLYQRTQWETIDEMGAHAGPVAIRGGIEGFWVAENPVVWNALQPSLLLASLLITKAAVWDALLLGEFRDIPKDRIPPGKQQLKLKSFHARDPRIRERPSEKIRLDSQLRLAAQRIKLRIVSGYADFTTGLAKRERWVCGGTARELAAPSTIMINIALEIIQPLLTLDLNAAEKMACQFKIATTLVHETAHAVWAYRVMMTSQFDDMADVEPYFENEVLAELGWSLEDKLWGGEPMDLLPPEYSTGGPGLPSAGIVKTNWSVDRHHTRAPVLEPVEKLPEDVDDPFTIHDYYPIPTTWVASLFEGDLWASQSQAFGAEATLMKPSLVGTRAQYDPQSLEEELIGFARAKSDLDSSLPLDRSMSAAEQTRVRAENARRRQAQDVLGQMTSRIVVRAPEMEDADDPDPPEPVYECARWDAIAQYMCAHRAPGDLALDTLDFPMPEQTMFRHVHDDGLGMPGITPDEFRDFLRVCNQRKLLFSYRPFPGAGTLRRIPTGWPPAPVVRPRRKAPVDGPTVQDLSTLLRDGDFQENVYREYGEFRDVDFEHLRNVVNTLSTLNIGYSEMELIVTDMAVDAFPTKSDRTSLALGAKGCARMRWPILQRYRDAFPSDVTAKMLAEDEAVMRAAAAEAARQEEERVARDLREMEADLGAQAGVGLGADEGRWDGGEMDGVLLAMSDSDESGRAGESERERERGVE</sequence>
<dbReference type="EMBL" id="MZNU01000081">
    <property type="protein sequence ID" value="OWP05090.1"/>
    <property type="molecule type" value="Genomic_DNA"/>
</dbReference>
<keyword evidence="1" id="KW-0175">Coiled coil</keyword>
<organism evidence="3 4">
    <name type="scientific">Diplocarpon coronariae</name>
    <dbReference type="NCBI Taxonomy" id="2795749"/>
    <lineage>
        <taxon>Eukaryota</taxon>
        <taxon>Fungi</taxon>
        <taxon>Dikarya</taxon>
        <taxon>Ascomycota</taxon>
        <taxon>Pezizomycotina</taxon>
        <taxon>Leotiomycetes</taxon>
        <taxon>Helotiales</taxon>
        <taxon>Drepanopezizaceae</taxon>
        <taxon>Diplocarpon</taxon>
    </lineage>
</organism>
<reference evidence="3 4" key="1">
    <citation type="submission" date="2017-04" db="EMBL/GenBank/DDBJ databases">
        <title>Draft genome sequence of Marssonina coronaria NL1: causal agent of apple blotch.</title>
        <authorList>
            <person name="Cheng Q."/>
        </authorList>
    </citation>
    <scope>NUCLEOTIDE SEQUENCE [LARGE SCALE GENOMIC DNA]</scope>
    <source>
        <strain evidence="3 4">NL1</strain>
    </source>
</reference>
<dbReference type="Proteomes" id="UP000242519">
    <property type="component" value="Unassembled WGS sequence"/>
</dbReference>